<protein>
    <submittedName>
        <fullName evidence="1">Uncharacterized protein</fullName>
    </submittedName>
</protein>
<dbReference type="EMBL" id="CM004468">
    <property type="protein sequence ID" value="OCT95890.1"/>
    <property type="molecule type" value="Genomic_DNA"/>
</dbReference>
<gene>
    <name evidence="1" type="ORF">XELAEV_18013578mg</name>
</gene>
<reference evidence="2" key="1">
    <citation type="journal article" date="2016" name="Nature">
        <title>Genome evolution in the allotetraploid frog Xenopus laevis.</title>
        <authorList>
            <person name="Session A.M."/>
            <person name="Uno Y."/>
            <person name="Kwon T."/>
            <person name="Chapman J.A."/>
            <person name="Toyoda A."/>
            <person name="Takahashi S."/>
            <person name="Fukui A."/>
            <person name="Hikosaka A."/>
            <person name="Suzuki A."/>
            <person name="Kondo M."/>
            <person name="van Heeringen S.J."/>
            <person name="Quigley I."/>
            <person name="Heinz S."/>
            <person name="Ogino H."/>
            <person name="Ochi H."/>
            <person name="Hellsten U."/>
            <person name="Lyons J.B."/>
            <person name="Simakov O."/>
            <person name="Putnam N."/>
            <person name="Stites J."/>
            <person name="Kuroki Y."/>
            <person name="Tanaka T."/>
            <person name="Michiue T."/>
            <person name="Watanabe M."/>
            <person name="Bogdanovic O."/>
            <person name="Lister R."/>
            <person name="Georgiou G."/>
            <person name="Paranjpe S.S."/>
            <person name="van Kruijsbergen I."/>
            <person name="Shu S."/>
            <person name="Carlson J."/>
            <person name="Kinoshita T."/>
            <person name="Ohta Y."/>
            <person name="Mawaribuchi S."/>
            <person name="Jenkins J."/>
            <person name="Grimwood J."/>
            <person name="Schmutz J."/>
            <person name="Mitros T."/>
            <person name="Mozaffari S.V."/>
            <person name="Suzuki Y."/>
            <person name="Haramoto Y."/>
            <person name="Yamamoto T.S."/>
            <person name="Takagi C."/>
            <person name="Heald R."/>
            <person name="Miller K."/>
            <person name="Haudenschild C."/>
            <person name="Kitzman J."/>
            <person name="Nakayama T."/>
            <person name="Izutsu Y."/>
            <person name="Robert J."/>
            <person name="Fortriede J."/>
            <person name="Burns K."/>
            <person name="Lotay V."/>
            <person name="Karimi K."/>
            <person name="Yasuoka Y."/>
            <person name="Dichmann D.S."/>
            <person name="Flajnik M.F."/>
            <person name="Houston D.W."/>
            <person name="Shendure J."/>
            <person name="DuPasquier L."/>
            <person name="Vize P.D."/>
            <person name="Zorn A.M."/>
            <person name="Ito M."/>
            <person name="Marcotte E.M."/>
            <person name="Wallingford J.B."/>
            <person name="Ito Y."/>
            <person name="Asashima M."/>
            <person name="Ueno N."/>
            <person name="Matsuda Y."/>
            <person name="Veenstra G.J."/>
            <person name="Fujiyama A."/>
            <person name="Harland R.M."/>
            <person name="Taira M."/>
            <person name="Rokhsar D.S."/>
        </authorList>
    </citation>
    <scope>NUCLEOTIDE SEQUENCE [LARGE SCALE GENOMIC DNA]</scope>
    <source>
        <strain evidence="2">J</strain>
    </source>
</reference>
<dbReference type="AlphaFoldDB" id="A0A974DQW6"/>
<dbReference type="Proteomes" id="UP000694892">
    <property type="component" value="Chromosome 2L"/>
</dbReference>
<sequence>MGFEMEEKEVADERELTFFWFSLHWHPGDIMEYFVIRTWKQNALLSCASFVRNHYSKEEINKSFKTLPFGTPLH</sequence>
<evidence type="ECO:0000313" key="2">
    <source>
        <dbReference type="Proteomes" id="UP000694892"/>
    </source>
</evidence>
<organism evidence="1 2">
    <name type="scientific">Xenopus laevis</name>
    <name type="common">African clawed frog</name>
    <dbReference type="NCBI Taxonomy" id="8355"/>
    <lineage>
        <taxon>Eukaryota</taxon>
        <taxon>Metazoa</taxon>
        <taxon>Chordata</taxon>
        <taxon>Craniata</taxon>
        <taxon>Vertebrata</taxon>
        <taxon>Euteleostomi</taxon>
        <taxon>Amphibia</taxon>
        <taxon>Batrachia</taxon>
        <taxon>Anura</taxon>
        <taxon>Pipoidea</taxon>
        <taxon>Pipidae</taxon>
        <taxon>Xenopodinae</taxon>
        <taxon>Xenopus</taxon>
        <taxon>Xenopus</taxon>
    </lineage>
</organism>
<accession>A0A974DQW6</accession>
<proteinExistence type="predicted"/>
<name>A0A974DQW6_XENLA</name>
<evidence type="ECO:0000313" key="1">
    <source>
        <dbReference type="EMBL" id="OCT95890.1"/>
    </source>
</evidence>